<dbReference type="EMBL" id="JBHRZI010000015">
    <property type="protein sequence ID" value="MFC3893833.1"/>
    <property type="molecule type" value="Genomic_DNA"/>
</dbReference>
<evidence type="ECO:0000313" key="1">
    <source>
        <dbReference type="EMBL" id="MFC3893833.1"/>
    </source>
</evidence>
<evidence type="ECO:0008006" key="3">
    <source>
        <dbReference type="Google" id="ProtNLM"/>
    </source>
</evidence>
<dbReference type="Proteomes" id="UP001595690">
    <property type="component" value="Unassembled WGS sequence"/>
</dbReference>
<accession>A0ABV8BUA3</accession>
<name>A0ABV8BUA3_9PSEU</name>
<comment type="caution">
    <text evidence="1">The sequence shown here is derived from an EMBL/GenBank/DDBJ whole genome shotgun (WGS) entry which is preliminary data.</text>
</comment>
<evidence type="ECO:0000313" key="2">
    <source>
        <dbReference type="Proteomes" id="UP001595690"/>
    </source>
</evidence>
<reference evidence="2" key="1">
    <citation type="journal article" date="2019" name="Int. J. Syst. Evol. Microbiol.">
        <title>The Global Catalogue of Microorganisms (GCM) 10K type strain sequencing project: providing services to taxonomists for standard genome sequencing and annotation.</title>
        <authorList>
            <consortium name="The Broad Institute Genomics Platform"/>
            <consortium name="The Broad Institute Genome Sequencing Center for Infectious Disease"/>
            <person name="Wu L."/>
            <person name="Ma J."/>
        </authorList>
    </citation>
    <scope>NUCLEOTIDE SEQUENCE [LARGE SCALE GENOMIC DNA]</scope>
    <source>
        <strain evidence="2">CGMCC 4.7405</strain>
    </source>
</reference>
<dbReference type="RefSeq" id="WP_382374669.1">
    <property type="nucleotide sequence ID" value="NZ_JBHRZI010000015.1"/>
</dbReference>
<organism evidence="1 2">
    <name type="scientific">Lentzea rhizosphaerae</name>
    <dbReference type="NCBI Taxonomy" id="2041025"/>
    <lineage>
        <taxon>Bacteria</taxon>
        <taxon>Bacillati</taxon>
        <taxon>Actinomycetota</taxon>
        <taxon>Actinomycetes</taxon>
        <taxon>Pseudonocardiales</taxon>
        <taxon>Pseudonocardiaceae</taxon>
        <taxon>Lentzea</taxon>
    </lineage>
</organism>
<sequence>MTDDRRDDWELFDRIKAEHERDVAEKLATAKAEAAERGKEPFDVEKVLAMYTPYDQYRYPAPLEELRRTMERSYYLTSREMMTLAEFVDHLRRADMG</sequence>
<protein>
    <recommendedName>
        <fullName evidence="3">TipAS antibiotic-recognition domain-containing protein</fullName>
    </recommendedName>
</protein>
<proteinExistence type="predicted"/>
<gene>
    <name evidence="1" type="ORF">ACFOWZ_20345</name>
</gene>
<keyword evidence="2" id="KW-1185">Reference proteome</keyword>